<accession>A0A4D7K1V3</accession>
<dbReference type="KEGG" id="fpf:DCC35_20470"/>
<dbReference type="Proteomes" id="UP000298616">
    <property type="component" value="Chromosome"/>
</dbReference>
<sequence length="366" mass="41619">MDNDLDLQPQQDIQTTESTALLTFLNAYNDPFEGIADNGITFVFPIYVTYTNGVIVEIIDEQGLNSVLQGQSADFYVSEIKFPAEIDVAGTIRVINNESEFNNFLNEIGIKTFEEDFLNKFLQCFDFGYPARANDTLFENAGQFLDFIDRKPENTPLSLNFPQNLLIYSLDSVIVFNNEFEVLNLLNNCEGCPQLSFTTRTDNITNYTFIADFPQVDSIPGYQWYINGEFIENDGVDYQGDNQLTRTFEPGEYTVCIAASTDDCMLGTEYCETIFVEDPCPQLFFNVSDSTENNYTFMADFAQMNSIGYSWELYQNGDLLASEFEDGNGDNQFFYQFTQGTYNMCMTAETPECPQGTSYCEEIVIQ</sequence>
<evidence type="ECO:0000313" key="2">
    <source>
        <dbReference type="Proteomes" id="UP000298616"/>
    </source>
</evidence>
<evidence type="ECO:0000313" key="1">
    <source>
        <dbReference type="EMBL" id="QCK16935.1"/>
    </source>
</evidence>
<dbReference type="AlphaFoldDB" id="A0A4D7K1V3"/>
<gene>
    <name evidence="1" type="ORF">DCC35_20470</name>
</gene>
<proteinExistence type="predicted"/>
<reference evidence="1 2" key="1">
    <citation type="submission" date="2018-04" db="EMBL/GenBank/DDBJ databases">
        <title>Complete genome uncultured novel isolate.</title>
        <authorList>
            <person name="Merlino G."/>
        </authorList>
    </citation>
    <scope>NUCLEOTIDE SEQUENCE [LARGE SCALE GENOMIC DNA]</scope>
    <source>
        <strain evidence="2">R1DC9</strain>
    </source>
</reference>
<keyword evidence="2" id="KW-1185">Reference proteome</keyword>
<name>A0A4D7K1V3_9BACT</name>
<organism evidence="1 2">
    <name type="scientific">Mangrovivirga cuniculi</name>
    <dbReference type="NCBI Taxonomy" id="2715131"/>
    <lineage>
        <taxon>Bacteria</taxon>
        <taxon>Pseudomonadati</taxon>
        <taxon>Bacteroidota</taxon>
        <taxon>Cytophagia</taxon>
        <taxon>Cytophagales</taxon>
        <taxon>Mangrovivirgaceae</taxon>
        <taxon>Mangrovivirga</taxon>
    </lineage>
</organism>
<protein>
    <submittedName>
        <fullName evidence="1">Uncharacterized protein</fullName>
    </submittedName>
</protein>
<dbReference type="EMBL" id="CP028923">
    <property type="protein sequence ID" value="QCK16935.1"/>
    <property type="molecule type" value="Genomic_DNA"/>
</dbReference>